<evidence type="ECO:0000256" key="4">
    <source>
        <dbReference type="ARBA" id="ARBA00022692"/>
    </source>
</evidence>
<keyword evidence="8" id="KW-0472">Membrane</keyword>
<dbReference type="FunFam" id="3.40.50.720:FF:000143">
    <property type="entry name" value="Fatty acyl-CoA reductase"/>
    <property type="match status" value="1"/>
</dbReference>
<dbReference type="CDD" id="cd09071">
    <property type="entry name" value="FAR_C"/>
    <property type="match status" value="1"/>
</dbReference>
<protein>
    <recommendedName>
        <fullName evidence="10">Fatty acyl-CoA reductase</fullName>
        <ecNumber evidence="10">1.2.1.84</ecNumber>
    </recommendedName>
</protein>
<dbReference type="Proteomes" id="UP001153712">
    <property type="component" value="Chromosome 4"/>
</dbReference>
<dbReference type="GO" id="GO:0080019">
    <property type="term" value="F:alcohol-forming very long-chain fatty acyl-CoA reductase activity"/>
    <property type="evidence" value="ECO:0007669"/>
    <property type="project" value="InterPro"/>
</dbReference>
<dbReference type="EC" id="1.2.1.84" evidence="10"/>
<dbReference type="GO" id="GO:0016020">
    <property type="term" value="C:membrane"/>
    <property type="evidence" value="ECO:0007669"/>
    <property type="project" value="UniProtKB-SubCell"/>
</dbReference>
<name>A0A9N9XT89_PHYSR</name>
<keyword evidence="6" id="KW-1133">Transmembrane helix</keyword>
<dbReference type="EMBL" id="OU900097">
    <property type="protein sequence ID" value="CAG9861092.1"/>
    <property type="molecule type" value="Genomic_DNA"/>
</dbReference>
<evidence type="ECO:0000256" key="8">
    <source>
        <dbReference type="ARBA" id="ARBA00023136"/>
    </source>
</evidence>
<dbReference type="InterPro" id="IPR026055">
    <property type="entry name" value="FAR"/>
</dbReference>
<evidence type="ECO:0000259" key="12">
    <source>
        <dbReference type="Pfam" id="PF07993"/>
    </source>
</evidence>
<dbReference type="InterPro" id="IPR013120">
    <property type="entry name" value="FAR_NAD-bd"/>
</dbReference>
<keyword evidence="3 10" id="KW-0444">Lipid biosynthesis</keyword>
<dbReference type="GO" id="GO:0005777">
    <property type="term" value="C:peroxisome"/>
    <property type="evidence" value="ECO:0007669"/>
    <property type="project" value="TreeGrafter"/>
</dbReference>
<dbReference type="GO" id="GO:0102965">
    <property type="term" value="F:alcohol-forming long-chain fatty acyl-CoA reductase activity"/>
    <property type="evidence" value="ECO:0007669"/>
    <property type="project" value="UniProtKB-EC"/>
</dbReference>
<feature type="domain" description="Thioester reductase (TE)" evidence="12">
    <location>
        <begin position="23"/>
        <end position="293"/>
    </location>
</feature>
<evidence type="ECO:0000256" key="9">
    <source>
        <dbReference type="ARBA" id="ARBA00052530"/>
    </source>
</evidence>
<organism evidence="13 14">
    <name type="scientific">Phyllotreta striolata</name>
    <name type="common">Striped flea beetle</name>
    <name type="synonym">Crioceris striolata</name>
    <dbReference type="NCBI Taxonomy" id="444603"/>
    <lineage>
        <taxon>Eukaryota</taxon>
        <taxon>Metazoa</taxon>
        <taxon>Ecdysozoa</taxon>
        <taxon>Arthropoda</taxon>
        <taxon>Hexapoda</taxon>
        <taxon>Insecta</taxon>
        <taxon>Pterygota</taxon>
        <taxon>Neoptera</taxon>
        <taxon>Endopterygota</taxon>
        <taxon>Coleoptera</taxon>
        <taxon>Polyphaga</taxon>
        <taxon>Cucujiformia</taxon>
        <taxon>Chrysomeloidea</taxon>
        <taxon>Chrysomelidae</taxon>
        <taxon>Galerucinae</taxon>
        <taxon>Alticini</taxon>
        <taxon>Phyllotreta</taxon>
    </lineage>
</organism>
<evidence type="ECO:0000256" key="3">
    <source>
        <dbReference type="ARBA" id="ARBA00022516"/>
    </source>
</evidence>
<keyword evidence="5 10" id="KW-0521">NADP</keyword>
<evidence type="ECO:0000256" key="1">
    <source>
        <dbReference type="ARBA" id="ARBA00004141"/>
    </source>
</evidence>
<evidence type="ECO:0000256" key="10">
    <source>
        <dbReference type="RuleBase" id="RU363097"/>
    </source>
</evidence>
<evidence type="ECO:0000259" key="11">
    <source>
        <dbReference type="Pfam" id="PF03015"/>
    </source>
</evidence>
<dbReference type="Gene3D" id="3.40.50.720">
    <property type="entry name" value="NAD(P)-binding Rossmann-like Domain"/>
    <property type="match status" value="1"/>
</dbReference>
<dbReference type="Pfam" id="PF07993">
    <property type="entry name" value="NAD_binding_4"/>
    <property type="match status" value="1"/>
</dbReference>
<evidence type="ECO:0000256" key="2">
    <source>
        <dbReference type="ARBA" id="ARBA00005928"/>
    </source>
</evidence>
<dbReference type="InterPro" id="IPR036291">
    <property type="entry name" value="NAD(P)-bd_dom_sf"/>
</dbReference>
<accession>A0A9N9XT89</accession>
<reference evidence="13" key="1">
    <citation type="submission" date="2022-01" db="EMBL/GenBank/DDBJ databases">
        <authorList>
            <person name="King R."/>
        </authorList>
    </citation>
    <scope>NUCLEOTIDE SEQUENCE</scope>
</reference>
<dbReference type="AlphaFoldDB" id="A0A9N9XT89"/>
<dbReference type="GO" id="GO:0035336">
    <property type="term" value="P:long-chain fatty-acyl-CoA metabolic process"/>
    <property type="evidence" value="ECO:0007669"/>
    <property type="project" value="TreeGrafter"/>
</dbReference>
<comment type="function">
    <text evidence="10">Catalyzes the reduction of fatty acyl-CoA to fatty alcohols.</text>
</comment>
<keyword evidence="4" id="KW-0812">Transmembrane</keyword>
<dbReference type="SUPFAM" id="SSF51735">
    <property type="entry name" value="NAD(P)-binding Rossmann-fold domains"/>
    <property type="match status" value="1"/>
</dbReference>
<evidence type="ECO:0000313" key="14">
    <source>
        <dbReference type="Proteomes" id="UP001153712"/>
    </source>
</evidence>
<proteinExistence type="inferred from homology"/>
<evidence type="ECO:0000313" key="13">
    <source>
        <dbReference type="EMBL" id="CAG9861092.1"/>
    </source>
</evidence>
<dbReference type="PANTHER" id="PTHR11011">
    <property type="entry name" value="MALE STERILITY PROTEIN 2-RELATED"/>
    <property type="match status" value="1"/>
</dbReference>
<dbReference type="PANTHER" id="PTHR11011:SF24">
    <property type="entry name" value="FATTY ACYL-COA REDUCTASE"/>
    <property type="match status" value="1"/>
</dbReference>
<dbReference type="InterPro" id="IPR033640">
    <property type="entry name" value="FAR_C"/>
</dbReference>
<evidence type="ECO:0000256" key="6">
    <source>
        <dbReference type="ARBA" id="ARBA00022989"/>
    </source>
</evidence>
<keyword evidence="14" id="KW-1185">Reference proteome</keyword>
<dbReference type="Pfam" id="PF03015">
    <property type="entry name" value="Sterile"/>
    <property type="match status" value="1"/>
</dbReference>
<keyword evidence="10" id="KW-0560">Oxidoreductase</keyword>
<gene>
    <name evidence="13" type="ORF">PHYEVI_LOCUS7435</name>
</gene>
<sequence length="510" mass="58574">MMFRTNRENVSIPKFFEKKNVLLTGATGFIGRVLVEKLLRSCPDVNTIYVLLRPKKGKCVQERIKDIVDIPIFDRLRKENPKALEKIVALSGNVEAEGLGLSEEDRKTIIENVNIIFHNAASVRFDDHLKKAVFANTRSAREMVMLARRVKKIEVLTYTSTAYANCNKLTIDEKLYPPQIQWEDLIRIAEEGDELLLEKLTQKFIGDMPNTYTFTKGVAEHAVADLCKGKFPSVIVRPTIVQPSFSDPIPGWADNLNGPVGIMYGVGRGVTRAIYGDINVVYDYAFVDSVVKALIISSWKAALARDVENISIYNIAADLNYPLRDLVRIGLYYKDVNPLKQCLWPANPQIYSNYHLFFLMTLIKHFLPAILIDTTLKILQRKPLLYTIQRKALISNTCLIYFMRNSWTFLHTNYHVLIKCILPEDAEQFSITHYGSNPSEKIKNDFLFNTYLKGLRKYVAKDPDASEADIIKQKWLIRISNAWKFMWKMVALYYLIQLLVYTMEKVFADA</sequence>
<comment type="similarity">
    <text evidence="2 10">Belongs to the fatty acyl-CoA reductase family.</text>
</comment>
<evidence type="ECO:0000256" key="7">
    <source>
        <dbReference type="ARBA" id="ARBA00023098"/>
    </source>
</evidence>
<comment type="subcellular location">
    <subcellularLocation>
        <location evidence="1">Membrane</location>
        <topology evidence="1">Multi-pass membrane protein</topology>
    </subcellularLocation>
</comment>
<comment type="catalytic activity">
    <reaction evidence="9 10">
        <text>a long-chain fatty acyl-CoA + 2 NADPH + 2 H(+) = a long-chain primary fatty alcohol + 2 NADP(+) + CoA</text>
        <dbReference type="Rhea" id="RHEA:52716"/>
        <dbReference type="ChEBI" id="CHEBI:15378"/>
        <dbReference type="ChEBI" id="CHEBI:57287"/>
        <dbReference type="ChEBI" id="CHEBI:57783"/>
        <dbReference type="ChEBI" id="CHEBI:58349"/>
        <dbReference type="ChEBI" id="CHEBI:77396"/>
        <dbReference type="ChEBI" id="CHEBI:83139"/>
        <dbReference type="EC" id="1.2.1.84"/>
    </reaction>
</comment>
<dbReference type="CDD" id="cd05236">
    <property type="entry name" value="FAR-N_SDR_e"/>
    <property type="match status" value="1"/>
</dbReference>
<evidence type="ECO:0000256" key="5">
    <source>
        <dbReference type="ARBA" id="ARBA00022857"/>
    </source>
</evidence>
<keyword evidence="7 10" id="KW-0443">Lipid metabolism</keyword>
<feature type="domain" description="Fatty acyl-CoA reductase C-terminal" evidence="11">
    <location>
        <begin position="365"/>
        <end position="462"/>
    </location>
</feature>
<dbReference type="OrthoDB" id="429813at2759"/>